<feature type="transmembrane region" description="Helical" evidence="2">
    <location>
        <begin position="83"/>
        <end position="101"/>
    </location>
</feature>
<comment type="similarity">
    <text evidence="1">Belongs to the TolB family.</text>
</comment>
<dbReference type="PANTHER" id="PTHR36842">
    <property type="entry name" value="PROTEIN TOLB HOMOLOG"/>
    <property type="match status" value="1"/>
</dbReference>
<protein>
    <recommendedName>
        <fullName evidence="5">WD40 repeat protein</fullName>
    </recommendedName>
</protein>
<dbReference type="AlphaFoldDB" id="A0A0Q3WRG4"/>
<keyword evidence="2" id="KW-0472">Membrane</keyword>
<evidence type="ECO:0000313" key="4">
    <source>
        <dbReference type="Proteomes" id="UP000051888"/>
    </source>
</evidence>
<dbReference type="RefSeq" id="WP_055741968.1">
    <property type="nucleotide sequence ID" value="NZ_JAAIWL010000024.1"/>
</dbReference>
<keyword evidence="2" id="KW-1133">Transmembrane helix</keyword>
<dbReference type="OrthoDB" id="308800at2"/>
<name>A0A0Q3WRG4_9BACI</name>
<dbReference type="PATRIC" id="fig|157838.3.peg.4844"/>
<keyword evidence="4" id="KW-1185">Reference proteome</keyword>
<dbReference type="EMBL" id="LJJC01000015">
    <property type="protein sequence ID" value="KQL50367.1"/>
    <property type="molecule type" value="Genomic_DNA"/>
</dbReference>
<proteinExistence type="inferred from homology"/>
<dbReference type="InterPro" id="IPR011042">
    <property type="entry name" value="6-blade_b-propeller_TolB-like"/>
</dbReference>
<dbReference type="InterPro" id="IPR011659">
    <property type="entry name" value="WD40"/>
</dbReference>
<dbReference type="Pfam" id="PF07676">
    <property type="entry name" value="PD40"/>
    <property type="match status" value="5"/>
</dbReference>
<evidence type="ECO:0008006" key="5">
    <source>
        <dbReference type="Google" id="ProtNLM"/>
    </source>
</evidence>
<evidence type="ECO:0000256" key="1">
    <source>
        <dbReference type="ARBA" id="ARBA00009820"/>
    </source>
</evidence>
<keyword evidence="2" id="KW-0812">Transmembrane</keyword>
<evidence type="ECO:0000256" key="2">
    <source>
        <dbReference type="SAM" id="Phobius"/>
    </source>
</evidence>
<dbReference type="PANTHER" id="PTHR36842:SF1">
    <property type="entry name" value="PROTEIN TOLB"/>
    <property type="match status" value="1"/>
</dbReference>
<reference evidence="3 4" key="1">
    <citation type="submission" date="2015-09" db="EMBL/GenBank/DDBJ databases">
        <title>Genome sequencing project for genomic taxonomy and phylogenomics of Bacillus-like bacteria.</title>
        <authorList>
            <person name="Liu B."/>
            <person name="Wang J."/>
            <person name="Zhu Y."/>
            <person name="Liu G."/>
            <person name="Chen Q."/>
            <person name="Chen Z."/>
            <person name="Lan J."/>
            <person name="Che J."/>
            <person name="Ge C."/>
            <person name="Shi H."/>
            <person name="Pan Z."/>
            <person name="Liu X."/>
        </authorList>
    </citation>
    <scope>NUCLEOTIDE SEQUENCE [LARGE SCALE GENOMIC DNA]</scope>
    <source>
        <strain evidence="3 4">LMG 18435</strain>
    </source>
</reference>
<evidence type="ECO:0000313" key="3">
    <source>
        <dbReference type="EMBL" id="KQL50367.1"/>
    </source>
</evidence>
<organism evidence="3 4">
    <name type="scientific">Heyndrickxia shackletonii</name>
    <dbReference type="NCBI Taxonomy" id="157838"/>
    <lineage>
        <taxon>Bacteria</taxon>
        <taxon>Bacillati</taxon>
        <taxon>Bacillota</taxon>
        <taxon>Bacilli</taxon>
        <taxon>Bacillales</taxon>
        <taxon>Bacillaceae</taxon>
        <taxon>Heyndrickxia</taxon>
    </lineage>
</organism>
<dbReference type="Gene3D" id="2.120.10.30">
    <property type="entry name" value="TolB, C-terminal domain"/>
    <property type="match status" value="1"/>
</dbReference>
<comment type="caution">
    <text evidence="3">The sequence shown here is derived from an EMBL/GenBank/DDBJ whole genome shotgun (WGS) entry which is preliminary data.</text>
</comment>
<accession>A0A0Q3WRG4</accession>
<gene>
    <name evidence="3" type="ORF">AN964_22110</name>
</gene>
<dbReference type="SUPFAM" id="SSF82171">
    <property type="entry name" value="DPP6 N-terminal domain-like"/>
    <property type="match status" value="1"/>
</dbReference>
<dbReference type="Proteomes" id="UP000051888">
    <property type="component" value="Unassembled WGS sequence"/>
</dbReference>
<sequence length="424" mass="48424">MSYSSKTDSLSEYIDAINNTQNYSHNHEEDMDELFDTVNQIKRLQEVELPSDDFIESVALKIRSIEQPMPLRKKVNKWGLSRWFPLAATLLLIIGIVWQQFSHSFVSANEISVVNTKELIPLGQNEVENPSYIHNHSLIGFGNNEKIWIWNPKTNEKKAFSIGSFLYMRDPAWSPDDSMIAFSGYKNETAGIWKMHKDGSNIQKVIIPSNRNENDDTPAWSPDGKQLAFTKTVTKPRSPHGFDISKQEIWIINQDGTNAKKLTNGKDPSWSPDGKMLSFTKNNDEVWTIAVDGSAAKKLTNGMESSWSPDGQFIVYSKYDKITEKINSLATIQTSLREIWAIHVNTHKRSQLTKGKIDEAQLAVWRKEVKANPPKTPIQYVSSGLYSDWQPNWSKDGKSIVFSRNTQQETGNHFSLYQMDLQFK</sequence>
<dbReference type="STRING" id="157838.AN964_22110"/>